<keyword evidence="2" id="KW-1185">Reference proteome</keyword>
<dbReference type="EMBL" id="CP042905">
    <property type="protein sequence ID" value="QEE16184.2"/>
    <property type="molecule type" value="Genomic_DNA"/>
</dbReference>
<evidence type="ECO:0000313" key="1">
    <source>
        <dbReference type="EMBL" id="QEE16184.2"/>
    </source>
</evidence>
<dbReference type="InterPro" id="IPR005651">
    <property type="entry name" value="Trm112-like"/>
</dbReference>
<dbReference type="SUPFAM" id="SSF158997">
    <property type="entry name" value="Trm112p-like"/>
    <property type="match status" value="1"/>
</dbReference>
<dbReference type="KEGG" id="psyt:DSAG12_02014"/>
<protein>
    <submittedName>
        <fullName evidence="1">Trm112 family protein</fullName>
    </submittedName>
</protein>
<proteinExistence type="predicted"/>
<accession>A0A5B9DAN3</accession>
<dbReference type="Pfam" id="PF03966">
    <property type="entry name" value="Trm112p"/>
    <property type="match status" value="1"/>
</dbReference>
<dbReference type="AlphaFoldDB" id="A0A5B9DAN3"/>
<organism evidence="1 2">
    <name type="scientific">Promethearchaeum syntrophicum</name>
    <dbReference type="NCBI Taxonomy" id="2594042"/>
    <lineage>
        <taxon>Archaea</taxon>
        <taxon>Promethearchaeati</taxon>
        <taxon>Promethearchaeota</taxon>
        <taxon>Promethearchaeia</taxon>
        <taxon>Promethearchaeales</taxon>
        <taxon>Promethearchaeaceae</taxon>
        <taxon>Promethearchaeum</taxon>
    </lineage>
</organism>
<reference evidence="1 2" key="1">
    <citation type="journal article" date="2020" name="Nature">
        <title>Isolation of an archaeon at the prokaryote-eukaryote interface.</title>
        <authorList>
            <person name="Imachi H."/>
            <person name="Nobu M.K."/>
            <person name="Nakahara N."/>
            <person name="Morono Y."/>
            <person name="Ogawara M."/>
            <person name="Takaki Y."/>
            <person name="Takano Y."/>
            <person name="Uematsu K."/>
            <person name="Ikuta T."/>
            <person name="Ito M."/>
            <person name="Matsui Y."/>
            <person name="Miyazaki M."/>
            <person name="Murata K."/>
            <person name="Saito Y."/>
            <person name="Sakai S."/>
            <person name="Song C."/>
            <person name="Tasumi E."/>
            <person name="Yamanaka Y."/>
            <person name="Yamaguchi T."/>
            <person name="Kamagata Y."/>
            <person name="Tamaki H."/>
            <person name="Takai K."/>
        </authorList>
    </citation>
    <scope>NUCLEOTIDE SEQUENCE [LARGE SCALE GENOMIC DNA]</scope>
    <source>
        <strain evidence="1 2">MK-D1</strain>
    </source>
</reference>
<sequence length="213" mass="25340">MKLWLLEILACPIDKSYPLELTIFKWKDEENIDDRINQLIEMYKNKQVLPPKSETPLHLEIRDDNILYINDFLVLKPTPINVYLQELNIKLVELDLVHDLSQWKGEIAIKICKETIKENLEQALRKINKLSKANNTKADSDEILKIYESIIPDLEFLNLFKYNIEIDEAVIKCPKCNRWFPVFETIPQMLPDEVRNSESDQKFKEKWKSKFNF</sequence>
<name>A0A5B9DAN3_9ARCH</name>
<dbReference type="Proteomes" id="UP000321408">
    <property type="component" value="Chromosome"/>
</dbReference>
<dbReference type="Gene3D" id="2.20.25.10">
    <property type="match status" value="1"/>
</dbReference>
<reference evidence="1 2" key="2">
    <citation type="journal article" date="2024" name="Int. J. Syst. Evol. Microbiol.">
        <title>Promethearchaeum syntrophicum gen. nov., sp. nov., an anaerobic, obligately syntrophic archaeon, the first isolate of the lineage 'Asgard' archaea, and proposal of the new archaeal phylum Promethearchaeota phyl. nov. and kingdom Promethearchaeati regn. nov.</title>
        <authorList>
            <person name="Imachi H."/>
            <person name="Nobu M.K."/>
            <person name="Kato S."/>
            <person name="Takaki Y."/>
            <person name="Miyazaki M."/>
            <person name="Miyata M."/>
            <person name="Ogawara M."/>
            <person name="Saito Y."/>
            <person name="Sakai S."/>
            <person name="Tahara Y.O."/>
            <person name="Takano Y."/>
            <person name="Tasumi E."/>
            <person name="Uematsu K."/>
            <person name="Yoshimura T."/>
            <person name="Itoh T."/>
            <person name="Ohkuma M."/>
            <person name="Takai K."/>
        </authorList>
    </citation>
    <scope>NUCLEOTIDE SEQUENCE [LARGE SCALE GENOMIC DNA]</scope>
    <source>
        <strain evidence="1 2">MK-D1</strain>
    </source>
</reference>
<evidence type="ECO:0000313" key="2">
    <source>
        <dbReference type="Proteomes" id="UP000321408"/>
    </source>
</evidence>
<gene>
    <name evidence="1" type="ORF">DSAG12_02014</name>
</gene>